<accession>A0AAE0S1X7</accession>
<keyword evidence="2" id="KW-1185">Reference proteome</keyword>
<comment type="caution">
    <text evidence="1">The sequence shown here is derived from an EMBL/GenBank/DDBJ whole genome shotgun (WGS) entry which is preliminary data.</text>
</comment>
<gene>
    <name evidence="1" type="ORF">CHS0354_022916</name>
</gene>
<dbReference type="EMBL" id="JAEAOA010001385">
    <property type="protein sequence ID" value="KAK3583866.1"/>
    <property type="molecule type" value="Genomic_DNA"/>
</dbReference>
<reference evidence="1" key="2">
    <citation type="journal article" date="2021" name="Genome Biol. Evol.">
        <title>Developing a high-quality reference genome for a parasitic bivalve with doubly uniparental inheritance (Bivalvia: Unionida).</title>
        <authorList>
            <person name="Smith C.H."/>
        </authorList>
    </citation>
    <scope>NUCLEOTIDE SEQUENCE</scope>
    <source>
        <strain evidence="1">CHS0354</strain>
        <tissue evidence="1">Mantle</tissue>
    </source>
</reference>
<dbReference type="Proteomes" id="UP001195483">
    <property type="component" value="Unassembled WGS sequence"/>
</dbReference>
<protein>
    <submittedName>
        <fullName evidence="1">Uncharacterized protein</fullName>
    </submittedName>
</protein>
<reference evidence="1" key="3">
    <citation type="submission" date="2023-05" db="EMBL/GenBank/DDBJ databases">
        <authorList>
            <person name="Smith C.H."/>
        </authorList>
    </citation>
    <scope>NUCLEOTIDE SEQUENCE</scope>
    <source>
        <strain evidence="1">CHS0354</strain>
        <tissue evidence="1">Mantle</tissue>
    </source>
</reference>
<reference evidence="1" key="1">
    <citation type="journal article" date="2021" name="Genome Biol. Evol.">
        <title>A High-Quality Reference Genome for a Parasitic Bivalve with Doubly Uniparental Inheritance (Bivalvia: Unionida).</title>
        <authorList>
            <person name="Smith C.H."/>
        </authorList>
    </citation>
    <scope>NUCLEOTIDE SEQUENCE</scope>
    <source>
        <strain evidence="1">CHS0354</strain>
    </source>
</reference>
<dbReference type="AlphaFoldDB" id="A0AAE0S1X7"/>
<evidence type="ECO:0000313" key="1">
    <source>
        <dbReference type="EMBL" id="KAK3583866.1"/>
    </source>
</evidence>
<organism evidence="1 2">
    <name type="scientific">Potamilus streckersoni</name>
    <dbReference type="NCBI Taxonomy" id="2493646"/>
    <lineage>
        <taxon>Eukaryota</taxon>
        <taxon>Metazoa</taxon>
        <taxon>Spiralia</taxon>
        <taxon>Lophotrochozoa</taxon>
        <taxon>Mollusca</taxon>
        <taxon>Bivalvia</taxon>
        <taxon>Autobranchia</taxon>
        <taxon>Heteroconchia</taxon>
        <taxon>Palaeoheterodonta</taxon>
        <taxon>Unionida</taxon>
        <taxon>Unionoidea</taxon>
        <taxon>Unionidae</taxon>
        <taxon>Ambleminae</taxon>
        <taxon>Lampsilini</taxon>
        <taxon>Potamilus</taxon>
    </lineage>
</organism>
<proteinExistence type="predicted"/>
<sequence length="74" mass="8175">MSTTCTGVLRKAMSVKSTMSETITVTDAKNSGRTDLSLIIFFATDEELRQIGGFCLPTCVQRKPELAIIHRRPT</sequence>
<evidence type="ECO:0000313" key="2">
    <source>
        <dbReference type="Proteomes" id="UP001195483"/>
    </source>
</evidence>
<name>A0AAE0S1X7_9BIVA</name>